<reference evidence="3" key="1">
    <citation type="submission" date="2015-09" db="EMBL/GenBank/DDBJ databases">
        <authorList>
            <consortium name="Pathogen Informatics"/>
        </authorList>
    </citation>
    <scope>NUCLEOTIDE SEQUENCE [LARGE SCALE GENOMIC DNA]</scope>
    <source>
        <strain evidence="3">Lake Konstanz</strain>
    </source>
</reference>
<gene>
    <name evidence="2" type="ORF">BSAL_47655</name>
</gene>
<feature type="compositionally biased region" description="Polar residues" evidence="1">
    <location>
        <begin position="1"/>
        <end position="12"/>
    </location>
</feature>
<sequence>MGNKMGCQTTTAREGGGGASLDGRPHINPAHLPAVPADSWYATPFTEDTPMELTGFHAKRKGEVVFATKQIPTRAIEFAQLDTQNREPATSNTFQLGVDPIYGMGYLHNTALYIEHYWRTRVNHSFAGDSKFDRPFYNMLLGVKVFINNELVPDQAPGPDSLLQCTATIRAHEATSTWLCLPIILFPTGGTIENNPLLSVVEVYRGLCLSFSLAAQTLLPGNHTVRVEVVYGCRAEQNFCTDFIARGSFTLVVADGATDKLSRVVNELASMIQSHAAISANSPTGLQRETVIPNRALSASAAASRPCPFCSAPLRYVCTICSAHVCGSSSCVWSKFGGYPYGCQTHKAQF</sequence>
<dbReference type="OMA" id="GYPRACT"/>
<dbReference type="EMBL" id="CYKH01002236">
    <property type="protein sequence ID" value="CUG94332.1"/>
    <property type="molecule type" value="Genomic_DNA"/>
</dbReference>
<name>A0A0S4JY57_BODSA</name>
<organism evidence="2 3">
    <name type="scientific">Bodo saltans</name>
    <name type="common">Flagellated protozoan</name>
    <dbReference type="NCBI Taxonomy" id="75058"/>
    <lineage>
        <taxon>Eukaryota</taxon>
        <taxon>Discoba</taxon>
        <taxon>Euglenozoa</taxon>
        <taxon>Kinetoplastea</taxon>
        <taxon>Metakinetoplastina</taxon>
        <taxon>Eubodonida</taxon>
        <taxon>Bodonidae</taxon>
        <taxon>Bodo</taxon>
    </lineage>
</organism>
<accession>A0A0S4JY57</accession>
<protein>
    <submittedName>
        <fullName evidence="2">Uncharacterized protein</fullName>
    </submittedName>
</protein>
<feature type="region of interest" description="Disordered" evidence="1">
    <location>
        <begin position="1"/>
        <end position="20"/>
    </location>
</feature>
<dbReference type="OrthoDB" id="272814at2759"/>
<dbReference type="Proteomes" id="UP000051952">
    <property type="component" value="Unassembled WGS sequence"/>
</dbReference>
<dbReference type="VEuPathDB" id="TriTrypDB:BSAL_47655"/>
<evidence type="ECO:0000313" key="2">
    <source>
        <dbReference type="EMBL" id="CUG94332.1"/>
    </source>
</evidence>
<dbReference type="AlphaFoldDB" id="A0A0S4JY57"/>
<evidence type="ECO:0000256" key="1">
    <source>
        <dbReference type="SAM" id="MobiDB-lite"/>
    </source>
</evidence>
<proteinExistence type="predicted"/>
<evidence type="ECO:0000313" key="3">
    <source>
        <dbReference type="Proteomes" id="UP000051952"/>
    </source>
</evidence>
<keyword evidence="3" id="KW-1185">Reference proteome</keyword>